<dbReference type="EMBL" id="CAICTM010000070">
    <property type="protein sequence ID" value="CAB9499913.1"/>
    <property type="molecule type" value="Genomic_DNA"/>
</dbReference>
<feature type="domain" description="RING-type" evidence="6">
    <location>
        <begin position="190"/>
        <end position="241"/>
    </location>
</feature>
<dbReference type="Gene3D" id="3.30.40.10">
    <property type="entry name" value="Zinc/RING finger domain, C3HC4 (zinc finger)"/>
    <property type="match status" value="1"/>
</dbReference>
<reference evidence="7" key="1">
    <citation type="submission" date="2020-06" db="EMBL/GenBank/DDBJ databases">
        <authorList>
            <consortium name="Plant Systems Biology data submission"/>
        </authorList>
    </citation>
    <scope>NUCLEOTIDE SEQUENCE</scope>
    <source>
        <strain evidence="7">D6</strain>
    </source>
</reference>
<evidence type="ECO:0000256" key="3">
    <source>
        <dbReference type="ARBA" id="ARBA00022833"/>
    </source>
</evidence>
<keyword evidence="5" id="KW-1133">Transmembrane helix</keyword>
<dbReference type="PANTHER" id="PTHR45969:SF9">
    <property type="entry name" value="RING-TYPE DOMAIN-CONTAINING PROTEIN"/>
    <property type="match status" value="1"/>
</dbReference>
<dbReference type="GO" id="GO:0061630">
    <property type="term" value="F:ubiquitin protein ligase activity"/>
    <property type="evidence" value="ECO:0007669"/>
    <property type="project" value="TreeGrafter"/>
</dbReference>
<keyword evidence="5" id="KW-0812">Transmembrane</keyword>
<dbReference type="Proteomes" id="UP001153069">
    <property type="component" value="Unassembled WGS sequence"/>
</dbReference>
<evidence type="ECO:0000313" key="8">
    <source>
        <dbReference type="Proteomes" id="UP001153069"/>
    </source>
</evidence>
<name>A0A9N8H2R9_9STRA</name>
<dbReference type="InterPro" id="IPR001841">
    <property type="entry name" value="Znf_RING"/>
</dbReference>
<keyword evidence="3" id="KW-0862">Zinc</keyword>
<gene>
    <name evidence="7" type="ORF">SEMRO_71_G039570.1</name>
</gene>
<keyword evidence="1" id="KW-0479">Metal-binding</keyword>
<evidence type="ECO:0000259" key="6">
    <source>
        <dbReference type="PROSITE" id="PS50089"/>
    </source>
</evidence>
<evidence type="ECO:0000256" key="2">
    <source>
        <dbReference type="ARBA" id="ARBA00022771"/>
    </source>
</evidence>
<evidence type="ECO:0000256" key="1">
    <source>
        <dbReference type="ARBA" id="ARBA00022723"/>
    </source>
</evidence>
<dbReference type="InterPro" id="IPR013083">
    <property type="entry name" value="Znf_RING/FYVE/PHD"/>
</dbReference>
<organism evidence="7 8">
    <name type="scientific">Seminavis robusta</name>
    <dbReference type="NCBI Taxonomy" id="568900"/>
    <lineage>
        <taxon>Eukaryota</taxon>
        <taxon>Sar</taxon>
        <taxon>Stramenopiles</taxon>
        <taxon>Ochrophyta</taxon>
        <taxon>Bacillariophyta</taxon>
        <taxon>Bacillariophyceae</taxon>
        <taxon>Bacillariophycidae</taxon>
        <taxon>Naviculales</taxon>
        <taxon>Naviculaceae</taxon>
        <taxon>Seminavis</taxon>
    </lineage>
</organism>
<proteinExistence type="predicted"/>
<evidence type="ECO:0000256" key="4">
    <source>
        <dbReference type="PROSITE-ProRule" id="PRU00175"/>
    </source>
</evidence>
<dbReference type="AlphaFoldDB" id="A0A9N8H2R9"/>
<dbReference type="SUPFAM" id="SSF57850">
    <property type="entry name" value="RING/U-box"/>
    <property type="match status" value="1"/>
</dbReference>
<dbReference type="PROSITE" id="PS50089">
    <property type="entry name" value="ZF_RING_2"/>
    <property type="match status" value="1"/>
</dbReference>
<keyword evidence="5" id="KW-0472">Membrane</keyword>
<keyword evidence="2 4" id="KW-0863">Zinc-finger</keyword>
<accession>A0A9N8H2R9</accession>
<comment type="caution">
    <text evidence="7">The sequence shown here is derived from an EMBL/GenBank/DDBJ whole genome shotgun (WGS) entry which is preliminary data.</text>
</comment>
<feature type="transmembrane region" description="Helical" evidence="5">
    <location>
        <begin position="20"/>
        <end position="53"/>
    </location>
</feature>
<evidence type="ECO:0000313" key="7">
    <source>
        <dbReference type="EMBL" id="CAB9499913.1"/>
    </source>
</evidence>
<dbReference type="OrthoDB" id="45989at2759"/>
<keyword evidence="8" id="KW-1185">Reference proteome</keyword>
<dbReference type="PANTHER" id="PTHR45969">
    <property type="entry name" value="RING ZINC FINGER PROTEIN-RELATED"/>
    <property type="match status" value="1"/>
</dbReference>
<dbReference type="GO" id="GO:0016567">
    <property type="term" value="P:protein ubiquitination"/>
    <property type="evidence" value="ECO:0007669"/>
    <property type="project" value="TreeGrafter"/>
</dbReference>
<sequence length="247" mass="27737">MHLVFNVGLEPFHLQNEYGGAILFVVIACLTLSPLAFLYVAIAVTCSVLNFLIAHASMQKSDVLTCVVEALHICGQATLYFSLYFPFVMGVLSTHVSYQTPVDQQRRQETNTRIRPAHLRALSQSLEPWTMKLEVDKMIEDKGAGGSRVATRYWKVPAPGITATGYSTGGRNNDVWNPKMGRRLVARQECSICMKRFEFEETIAWSSNQLCIHIFHSDCILKWTALGGTPPNNFQSCPCCRRIFLLT</sequence>
<protein>
    <recommendedName>
        <fullName evidence="6">RING-type domain-containing protein</fullName>
    </recommendedName>
</protein>
<dbReference type="GO" id="GO:0008270">
    <property type="term" value="F:zinc ion binding"/>
    <property type="evidence" value="ECO:0007669"/>
    <property type="project" value="UniProtKB-KW"/>
</dbReference>
<evidence type="ECO:0000256" key="5">
    <source>
        <dbReference type="SAM" id="Phobius"/>
    </source>
</evidence>
<dbReference type="Pfam" id="PF13639">
    <property type="entry name" value="zf-RING_2"/>
    <property type="match status" value="1"/>
</dbReference>